<reference evidence="2" key="2">
    <citation type="submission" date="2015-01" db="EMBL/GenBank/DDBJ databases">
        <title>Evolutionary Origins and Diversification of the Mycorrhizal Mutualists.</title>
        <authorList>
            <consortium name="DOE Joint Genome Institute"/>
            <consortium name="Mycorrhizal Genomics Consortium"/>
            <person name="Kohler A."/>
            <person name="Kuo A."/>
            <person name="Nagy L.G."/>
            <person name="Floudas D."/>
            <person name="Copeland A."/>
            <person name="Barry K.W."/>
            <person name="Cichocki N."/>
            <person name="Veneault-Fourrey C."/>
            <person name="LaButti K."/>
            <person name="Lindquist E.A."/>
            <person name="Lipzen A."/>
            <person name="Lundell T."/>
            <person name="Morin E."/>
            <person name="Murat C."/>
            <person name="Riley R."/>
            <person name="Ohm R."/>
            <person name="Sun H."/>
            <person name="Tunlid A."/>
            <person name="Henrissat B."/>
            <person name="Grigoriev I.V."/>
            <person name="Hibbett D.S."/>
            <person name="Martin F."/>
        </authorList>
    </citation>
    <scope>NUCLEOTIDE SEQUENCE [LARGE SCALE GENOMIC DNA]</scope>
    <source>
        <strain evidence="2">h7</strain>
    </source>
</reference>
<dbReference type="STRING" id="686832.A0A0C2XAX7"/>
<name>A0A0C2XAX7_HEBCY</name>
<keyword evidence="2" id="KW-1185">Reference proteome</keyword>
<evidence type="ECO:0000313" key="1">
    <source>
        <dbReference type="EMBL" id="KIM35103.1"/>
    </source>
</evidence>
<feature type="non-terminal residue" evidence="1">
    <location>
        <position position="1"/>
    </location>
</feature>
<dbReference type="EMBL" id="KN831831">
    <property type="protein sequence ID" value="KIM35103.1"/>
    <property type="molecule type" value="Genomic_DNA"/>
</dbReference>
<sequence>VIDLDSIVRGAHLLPMYNSNPLPEDFHFSRSLDVFCAFFVNSYVDHHAHEFIT</sequence>
<proteinExistence type="predicted"/>
<protein>
    <submittedName>
        <fullName evidence="1">Uncharacterized protein</fullName>
    </submittedName>
</protein>
<organism evidence="1 2">
    <name type="scientific">Hebeloma cylindrosporum</name>
    <dbReference type="NCBI Taxonomy" id="76867"/>
    <lineage>
        <taxon>Eukaryota</taxon>
        <taxon>Fungi</taxon>
        <taxon>Dikarya</taxon>
        <taxon>Basidiomycota</taxon>
        <taxon>Agaricomycotina</taxon>
        <taxon>Agaricomycetes</taxon>
        <taxon>Agaricomycetidae</taxon>
        <taxon>Agaricales</taxon>
        <taxon>Agaricineae</taxon>
        <taxon>Hymenogastraceae</taxon>
        <taxon>Hebeloma</taxon>
    </lineage>
</organism>
<dbReference type="AlphaFoldDB" id="A0A0C2XAX7"/>
<dbReference type="OrthoDB" id="3187773at2759"/>
<dbReference type="Proteomes" id="UP000053424">
    <property type="component" value="Unassembled WGS sequence"/>
</dbReference>
<gene>
    <name evidence="1" type="ORF">M413DRAFT_79750</name>
</gene>
<evidence type="ECO:0000313" key="2">
    <source>
        <dbReference type="Proteomes" id="UP000053424"/>
    </source>
</evidence>
<accession>A0A0C2XAX7</accession>
<reference evidence="1 2" key="1">
    <citation type="submission" date="2014-04" db="EMBL/GenBank/DDBJ databases">
        <authorList>
            <consortium name="DOE Joint Genome Institute"/>
            <person name="Kuo A."/>
            <person name="Gay G."/>
            <person name="Dore J."/>
            <person name="Kohler A."/>
            <person name="Nagy L.G."/>
            <person name="Floudas D."/>
            <person name="Copeland A."/>
            <person name="Barry K.W."/>
            <person name="Cichocki N."/>
            <person name="Veneault-Fourrey C."/>
            <person name="LaButti K."/>
            <person name="Lindquist E.A."/>
            <person name="Lipzen A."/>
            <person name="Lundell T."/>
            <person name="Morin E."/>
            <person name="Murat C."/>
            <person name="Sun H."/>
            <person name="Tunlid A."/>
            <person name="Henrissat B."/>
            <person name="Grigoriev I.V."/>
            <person name="Hibbett D.S."/>
            <person name="Martin F."/>
            <person name="Nordberg H.P."/>
            <person name="Cantor M.N."/>
            <person name="Hua S.X."/>
        </authorList>
    </citation>
    <scope>NUCLEOTIDE SEQUENCE [LARGE SCALE GENOMIC DNA]</scope>
    <source>
        <strain evidence="2">h7</strain>
    </source>
</reference>
<dbReference type="HOGENOM" id="CLU_006344_16_2_1"/>